<dbReference type="EMBL" id="CM017633">
    <property type="protein sequence ID" value="TYH47146.1"/>
    <property type="molecule type" value="Genomic_DNA"/>
</dbReference>
<accession>A0A5D2IYZ2</accession>
<proteinExistence type="predicted"/>
<evidence type="ECO:0000313" key="2">
    <source>
        <dbReference type="Proteomes" id="UP000322667"/>
    </source>
</evidence>
<dbReference type="Proteomes" id="UP000322667">
    <property type="component" value="Chromosome D11"/>
</dbReference>
<organism evidence="1 2">
    <name type="scientific">Gossypium tomentosum</name>
    <name type="common">Hawaiian cotton</name>
    <name type="synonym">Gossypium sandvicense</name>
    <dbReference type="NCBI Taxonomy" id="34277"/>
    <lineage>
        <taxon>Eukaryota</taxon>
        <taxon>Viridiplantae</taxon>
        <taxon>Streptophyta</taxon>
        <taxon>Embryophyta</taxon>
        <taxon>Tracheophyta</taxon>
        <taxon>Spermatophyta</taxon>
        <taxon>Magnoliopsida</taxon>
        <taxon>eudicotyledons</taxon>
        <taxon>Gunneridae</taxon>
        <taxon>Pentapetalae</taxon>
        <taxon>rosids</taxon>
        <taxon>malvids</taxon>
        <taxon>Malvales</taxon>
        <taxon>Malvaceae</taxon>
        <taxon>Malvoideae</taxon>
        <taxon>Gossypium</taxon>
    </lineage>
</organism>
<dbReference type="AlphaFoldDB" id="A0A5D2IYZ2"/>
<reference evidence="1 2" key="1">
    <citation type="submission" date="2019-07" db="EMBL/GenBank/DDBJ databases">
        <title>WGS assembly of Gossypium tomentosum.</title>
        <authorList>
            <person name="Chen Z.J."/>
            <person name="Sreedasyam A."/>
            <person name="Ando A."/>
            <person name="Song Q."/>
            <person name="De L."/>
            <person name="Hulse-Kemp A."/>
            <person name="Ding M."/>
            <person name="Ye W."/>
            <person name="Kirkbride R."/>
            <person name="Jenkins J."/>
            <person name="Plott C."/>
            <person name="Lovell J."/>
            <person name="Lin Y.-M."/>
            <person name="Vaughn R."/>
            <person name="Liu B."/>
            <person name="Li W."/>
            <person name="Simpson S."/>
            <person name="Scheffler B."/>
            <person name="Saski C."/>
            <person name="Grover C."/>
            <person name="Hu G."/>
            <person name="Conover J."/>
            <person name="Carlson J."/>
            <person name="Shu S."/>
            <person name="Boston L."/>
            <person name="Williams M."/>
            <person name="Peterson D."/>
            <person name="Mcgee K."/>
            <person name="Jones D."/>
            <person name="Wendel J."/>
            <person name="Stelly D."/>
            <person name="Grimwood J."/>
            <person name="Schmutz J."/>
        </authorList>
    </citation>
    <scope>NUCLEOTIDE SEQUENCE [LARGE SCALE GENOMIC DNA]</scope>
    <source>
        <strain evidence="1">7179.01</strain>
    </source>
</reference>
<sequence length="74" mass="8664">MRSGFDWRERRALHLSFKPDSDDGEMTSVDGATAIQGDGRARRQRQVRMGRSERRWQRDGYCRGVRCTWGKLGF</sequence>
<gene>
    <name evidence="1" type="ORF">ES332_D11G391200v1</name>
</gene>
<name>A0A5D2IYZ2_GOSTO</name>
<evidence type="ECO:0000313" key="1">
    <source>
        <dbReference type="EMBL" id="TYH47146.1"/>
    </source>
</evidence>
<keyword evidence="2" id="KW-1185">Reference proteome</keyword>
<protein>
    <submittedName>
        <fullName evidence="1">Uncharacterized protein</fullName>
    </submittedName>
</protein>